<gene>
    <name evidence="23" type="primary">KU70</name>
    <name evidence="23" type="ORF">LTR97_012905</name>
</gene>
<evidence type="ECO:0000256" key="7">
    <source>
        <dbReference type="ARBA" id="ARBA00022741"/>
    </source>
</evidence>
<dbReference type="Pfam" id="PF03731">
    <property type="entry name" value="Ku_N"/>
    <property type="match status" value="1"/>
</dbReference>
<dbReference type="SUPFAM" id="SSF100939">
    <property type="entry name" value="SPOC domain-like"/>
    <property type="match status" value="1"/>
</dbReference>
<keyword evidence="10 23" id="KW-0347">Helicase</keyword>
<evidence type="ECO:0000256" key="9">
    <source>
        <dbReference type="ARBA" id="ARBA00022801"/>
    </source>
</evidence>
<evidence type="ECO:0000256" key="11">
    <source>
        <dbReference type="ARBA" id="ARBA00022840"/>
    </source>
</evidence>
<evidence type="ECO:0000256" key="15">
    <source>
        <dbReference type="ARBA" id="ARBA00023204"/>
    </source>
</evidence>
<dbReference type="GO" id="GO:0016787">
    <property type="term" value="F:hydrolase activity"/>
    <property type="evidence" value="ECO:0007669"/>
    <property type="project" value="UniProtKB-KW"/>
</dbReference>
<dbReference type="AlphaFoldDB" id="A0AAN7VXN8"/>
<feature type="region of interest" description="Disordered" evidence="21">
    <location>
        <begin position="575"/>
        <end position="618"/>
    </location>
</feature>
<feature type="region of interest" description="Disordered" evidence="21">
    <location>
        <begin position="1"/>
        <end position="25"/>
    </location>
</feature>
<dbReference type="PANTHER" id="PTHR12604">
    <property type="entry name" value="KU AUTOANTIGEN DNA HELICASE"/>
    <property type="match status" value="1"/>
</dbReference>
<evidence type="ECO:0000313" key="24">
    <source>
        <dbReference type="Proteomes" id="UP001310594"/>
    </source>
</evidence>
<dbReference type="CDD" id="cd00788">
    <property type="entry name" value="KU70"/>
    <property type="match status" value="1"/>
</dbReference>
<dbReference type="FunFam" id="2.40.290.10:FF:000001">
    <property type="entry name" value="X-ray repair cross complementing 6"/>
    <property type="match status" value="1"/>
</dbReference>
<evidence type="ECO:0000256" key="14">
    <source>
        <dbReference type="ARBA" id="ARBA00023172"/>
    </source>
</evidence>
<dbReference type="InterPro" id="IPR005161">
    <property type="entry name" value="Ku_N"/>
</dbReference>
<evidence type="ECO:0000256" key="19">
    <source>
        <dbReference type="ARBA" id="ARBA00047995"/>
    </source>
</evidence>
<comment type="caution">
    <text evidence="23">The sequence shown here is derived from an EMBL/GenBank/DDBJ whole genome shotgun (WGS) entry which is preliminary data.</text>
</comment>
<evidence type="ECO:0000256" key="1">
    <source>
        <dbReference type="ARBA" id="ARBA00004123"/>
    </source>
</evidence>
<evidence type="ECO:0000313" key="23">
    <source>
        <dbReference type="EMBL" id="KAK5689431.1"/>
    </source>
</evidence>
<dbReference type="CDD" id="cd01458">
    <property type="entry name" value="vWA_ku"/>
    <property type="match status" value="1"/>
</dbReference>
<dbReference type="Gene3D" id="1.10.720.30">
    <property type="entry name" value="SAP domain"/>
    <property type="match status" value="1"/>
</dbReference>
<dbReference type="InterPro" id="IPR027388">
    <property type="entry name" value="Ku70_bridge/pillars_dom_sf"/>
</dbReference>
<dbReference type="FunFam" id="3.40.50.410:FF:000071">
    <property type="entry name" value="ATP-dependent DNA helicase II subunit 1"/>
    <property type="match status" value="1"/>
</dbReference>
<dbReference type="GO" id="GO:0006303">
    <property type="term" value="P:double-strand break repair via nonhomologous end joining"/>
    <property type="evidence" value="ECO:0007669"/>
    <property type="project" value="InterPro"/>
</dbReference>
<reference evidence="23" key="1">
    <citation type="submission" date="2023-08" db="EMBL/GenBank/DDBJ databases">
        <title>Black Yeasts Isolated from many extreme environments.</title>
        <authorList>
            <person name="Coleine C."/>
            <person name="Stajich J.E."/>
            <person name="Selbmann L."/>
        </authorList>
    </citation>
    <scope>NUCLEOTIDE SEQUENCE</scope>
    <source>
        <strain evidence="23">CCFEE 5810</strain>
    </source>
</reference>
<dbReference type="GO" id="GO:0003684">
    <property type="term" value="F:damaged DNA binding"/>
    <property type="evidence" value="ECO:0007669"/>
    <property type="project" value="InterPro"/>
</dbReference>
<feature type="domain" description="Ku" evidence="22">
    <location>
        <begin position="339"/>
        <end position="485"/>
    </location>
</feature>
<keyword evidence="8" id="KW-0227">DNA damage</keyword>
<dbReference type="GO" id="GO:0043564">
    <property type="term" value="C:Ku70:Ku80 complex"/>
    <property type="evidence" value="ECO:0007669"/>
    <property type="project" value="InterPro"/>
</dbReference>
<dbReference type="Gene3D" id="3.40.50.410">
    <property type="entry name" value="von Willebrand factor, type A domain"/>
    <property type="match status" value="1"/>
</dbReference>
<keyword evidence="9" id="KW-0378">Hydrolase</keyword>
<dbReference type="GO" id="GO:0042162">
    <property type="term" value="F:telomeric DNA binding"/>
    <property type="evidence" value="ECO:0007669"/>
    <property type="project" value="InterPro"/>
</dbReference>
<proteinExistence type="inferred from homology"/>
<keyword evidence="7" id="KW-0547">Nucleotide-binding</keyword>
<comment type="subcellular location">
    <subcellularLocation>
        <location evidence="2">Chromosome</location>
        <location evidence="2">Telomere</location>
    </subcellularLocation>
    <subcellularLocation>
        <location evidence="1">Nucleus</location>
    </subcellularLocation>
</comment>
<sequence length="675" mass="75132">MSEDNYGRGDDDDEEEEELDESGYKTTKDAVLFAIDVSESMLTKPADIDEKRPDTMLSPTVAALKCAYALMQQRIISNPNDMMGILLFGTEKSKFQEGDEETGRGGLQYPHCYLLTDLDVPAAADVKKLRSLVEDEEEAADLLVASKEEVSMANVLFCANQIFTTKAPNFSSRRLFLVTDNDYPHASNRDARNSAAVRAKDLYDLGVTIELFPISHPDRGYTFDRSKFYNDIVYSASPSDPDAPAPLSADIKPASSTAKDGISLLQSLLSSIASRSAPRRSMFSHMPFEIGPGLKISVKGYILIKRQEPKRTSYIYLPPDSDKPQIVSGVGQMIADDTARTVEKSEVRKAYKFGGETISFSEEELAKIKHFGDPVIRIIGFKPLNMLPIWAQVKQSYFIYPSEDDFVGSTRVFSALHQKLLRDDKMAVAWFIARRNATPTLTALIPCREQRNEEGEQVMPPGLWIKRLPFADDIREPPEMEVVKAPDALTDAMRLVVQQLQLPKAVYDPSKYPNPGLQWFYRILQALALEEDLPEKAEDKTLPKWKQINKRAGPYVVEWGKILDEQYRMWQQDNDRHPKATTNGATKRAGGAAPAAANGRSKKVKAEDGEDGDSGITDEEMRAAFTKDAVKKFTNPQLKQWMAGKGIKGGTKKAELVDAVNGVALVGGAHYIIPK</sequence>
<dbReference type="InterPro" id="IPR036361">
    <property type="entry name" value="SAP_dom_sf"/>
</dbReference>
<dbReference type="FunFam" id="1.10.1600.10:FF:000004">
    <property type="entry name" value="ATP-dependent DNA helicase II subunit 1"/>
    <property type="match status" value="1"/>
</dbReference>
<comment type="function">
    <text evidence="17">Single-stranded DNA-dependent ATP-dependent helicase. Involved in non-homologous end joining (NHEJ) DNA double strand break repair. DNA-binding is sequence-independent but has a high affinity to nicks in double-stranded DNA and to the ends of duplex DNA. Binds to naturally occurring chromosomal ends, and therefore provides chromosomal end protection. Required also for telomere recombination to repair telomeric ends in the absence of telomerase. KU70, of the KU70/KU80 heterodimer, binds to the stem loop of TLC1, the RNA component of telomerase. Involved in telomere maintenance. Interacts with telomeric repeats and subtelomeric sequences thereby controlling telomere length and protecting against subtelomeric rearrangement. Maintains telomeric chromatin, which is involved in silencing the expression of genes located at the telomere. Required for mating-type switching.</text>
</comment>
<dbReference type="SUPFAM" id="SSF53300">
    <property type="entry name" value="vWA-like"/>
    <property type="match status" value="1"/>
</dbReference>
<evidence type="ECO:0000256" key="13">
    <source>
        <dbReference type="ARBA" id="ARBA00023125"/>
    </source>
</evidence>
<dbReference type="InterPro" id="IPR047087">
    <property type="entry name" value="KU70_core_dom"/>
</dbReference>
<feature type="compositionally biased region" description="Acidic residues" evidence="21">
    <location>
        <begin position="608"/>
        <end position="618"/>
    </location>
</feature>
<feature type="compositionally biased region" description="Low complexity" evidence="21">
    <location>
        <begin position="584"/>
        <end position="599"/>
    </location>
</feature>
<organism evidence="23 24">
    <name type="scientific">Elasticomyces elasticus</name>
    <dbReference type="NCBI Taxonomy" id="574655"/>
    <lineage>
        <taxon>Eukaryota</taxon>
        <taxon>Fungi</taxon>
        <taxon>Dikarya</taxon>
        <taxon>Ascomycota</taxon>
        <taxon>Pezizomycotina</taxon>
        <taxon>Dothideomycetes</taxon>
        <taxon>Dothideomycetidae</taxon>
        <taxon>Mycosphaerellales</taxon>
        <taxon>Teratosphaeriaceae</taxon>
        <taxon>Elasticomyces</taxon>
    </lineage>
</organism>
<dbReference type="GO" id="GO:0005524">
    <property type="term" value="F:ATP binding"/>
    <property type="evidence" value="ECO:0007669"/>
    <property type="project" value="UniProtKB-KW"/>
</dbReference>
<dbReference type="Gene3D" id="4.10.970.10">
    <property type="entry name" value="Ku70, bridge and pillars"/>
    <property type="match status" value="1"/>
</dbReference>
<keyword evidence="14" id="KW-0233">DNA recombination</keyword>
<dbReference type="InterPro" id="IPR036465">
    <property type="entry name" value="vWFA_dom_sf"/>
</dbReference>
<feature type="compositionally biased region" description="Acidic residues" evidence="21">
    <location>
        <begin position="10"/>
        <end position="21"/>
    </location>
</feature>
<comment type="catalytic activity">
    <reaction evidence="19">
        <text>ATP + H2O = ADP + phosphate + H(+)</text>
        <dbReference type="Rhea" id="RHEA:13065"/>
        <dbReference type="ChEBI" id="CHEBI:15377"/>
        <dbReference type="ChEBI" id="CHEBI:15378"/>
        <dbReference type="ChEBI" id="CHEBI:30616"/>
        <dbReference type="ChEBI" id="CHEBI:43474"/>
        <dbReference type="ChEBI" id="CHEBI:456216"/>
        <dbReference type="EC" id="3.6.4.12"/>
    </reaction>
</comment>
<dbReference type="Pfam" id="PF03730">
    <property type="entry name" value="Ku_C"/>
    <property type="match status" value="1"/>
</dbReference>
<evidence type="ECO:0000256" key="21">
    <source>
        <dbReference type="SAM" id="MobiDB-lite"/>
    </source>
</evidence>
<dbReference type="InterPro" id="IPR016194">
    <property type="entry name" value="SPOC-like_C_dom_sf"/>
</dbReference>
<evidence type="ECO:0000256" key="12">
    <source>
        <dbReference type="ARBA" id="ARBA00022895"/>
    </source>
</evidence>
<feature type="active site" description="Schiff-base intermediate with DNA; for 5'-deoxyribose-5-phosphate lyase activity" evidence="20">
    <location>
        <position position="25"/>
    </location>
</feature>
<evidence type="ECO:0000259" key="22">
    <source>
        <dbReference type="SMART" id="SM00559"/>
    </source>
</evidence>
<evidence type="ECO:0000256" key="2">
    <source>
        <dbReference type="ARBA" id="ARBA00004574"/>
    </source>
</evidence>
<comment type="similarity">
    <text evidence="3">Belongs to the ku70 family.</text>
</comment>
<keyword evidence="16" id="KW-0539">Nucleus</keyword>
<dbReference type="InterPro" id="IPR006165">
    <property type="entry name" value="Ku70"/>
</dbReference>
<protein>
    <recommendedName>
        <fullName evidence="5">ATP-dependent DNA helicase II subunit 1</fullName>
        <ecNumber evidence="4">3.6.4.12</ecNumber>
    </recommendedName>
    <alternativeName>
        <fullName evidence="18">ATP-dependent DNA helicase II subunit Ku70</fullName>
    </alternativeName>
</protein>
<dbReference type="Gene3D" id="1.10.1600.10">
    <property type="match status" value="1"/>
</dbReference>
<dbReference type="SMART" id="SM00559">
    <property type="entry name" value="Ku78"/>
    <property type="match status" value="1"/>
</dbReference>
<keyword evidence="11" id="KW-0067">ATP-binding</keyword>
<dbReference type="NCBIfam" id="TIGR00578">
    <property type="entry name" value="ku70"/>
    <property type="match status" value="1"/>
</dbReference>
<evidence type="ECO:0000256" key="20">
    <source>
        <dbReference type="PIRSR" id="PIRSR003033-1"/>
    </source>
</evidence>
<dbReference type="GO" id="GO:0006310">
    <property type="term" value="P:DNA recombination"/>
    <property type="evidence" value="ECO:0007669"/>
    <property type="project" value="UniProtKB-KW"/>
</dbReference>
<evidence type="ECO:0000256" key="16">
    <source>
        <dbReference type="ARBA" id="ARBA00023242"/>
    </source>
</evidence>
<dbReference type="InterPro" id="IPR005160">
    <property type="entry name" value="Ku_C"/>
</dbReference>
<dbReference type="PANTHER" id="PTHR12604:SF2">
    <property type="entry name" value="X-RAY REPAIR CROSS-COMPLEMENTING PROTEIN 6"/>
    <property type="match status" value="1"/>
</dbReference>
<dbReference type="PIRSF" id="PIRSF003033">
    <property type="entry name" value="Ku70"/>
    <property type="match status" value="1"/>
</dbReference>
<evidence type="ECO:0000256" key="10">
    <source>
        <dbReference type="ARBA" id="ARBA00022806"/>
    </source>
</evidence>
<evidence type="ECO:0000256" key="18">
    <source>
        <dbReference type="ARBA" id="ARBA00031811"/>
    </source>
</evidence>
<keyword evidence="12" id="KW-0779">Telomere</keyword>
<accession>A0AAN7VXN8</accession>
<evidence type="ECO:0000256" key="17">
    <source>
        <dbReference type="ARBA" id="ARBA00024890"/>
    </source>
</evidence>
<evidence type="ECO:0000256" key="5">
    <source>
        <dbReference type="ARBA" id="ARBA00021796"/>
    </source>
</evidence>
<dbReference type="Proteomes" id="UP001310594">
    <property type="component" value="Unassembled WGS sequence"/>
</dbReference>
<dbReference type="Gene3D" id="2.40.290.10">
    <property type="match status" value="1"/>
</dbReference>
<evidence type="ECO:0000256" key="6">
    <source>
        <dbReference type="ARBA" id="ARBA00022454"/>
    </source>
</evidence>
<dbReference type="InterPro" id="IPR006164">
    <property type="entry name" value="DNA_bd_Ku70/Ku80"/>
</dbReference>
<dbReference type="Pfam" id="PF02735">
    <property type="entry name" value="Ku"/>
    <property type="match status" value="1"/>
</dbReference>
<keyword evidence="13" id="KW-0238">DNA-binding</keyword>
<keyword evidence="6" id="KW-0158">Chromosome</keyword>
<dbReference type="EC" id="3.6.4.12" evidence="4"/>
<name>A0AAN7VXN8_9PEZI</name>
<evidence type="ECO:0000256" key="3">
    <source>
        <dbReference type="ARBA" id="ARBA00005240"/>
    </source>
</evidence>
<dbReference type="EMBL" id="JAVRQU010000032">
    <property type="protein sequence ID" value="KAK5689431.1"/>
    <property type="molecule type" value="Genomic_DNA"/>
</dbReference>
<keyword evidence="15" id="KW-0234">DNA repair</keyword>
<evidence type="ECO:0000256" key="4">
    <source>
        <dbReference type="ARBA" id="ARBA00012551"/>
    </source>
</evidence>
<evidence type="ECO:0000256" key="8">
    <source>
        <dbReference type="ARBA" id="ARBA00022763"/>
    </source>
</evidence>
<dbReference type="GO" id="GO:0000723">
    <property type="term" value="P:telomere maintenance"/>
    <property type="evidence" value="ECO:0007669"/>
    <property type="project" value="InterPro"/>
</dbReference>
<dbReference type="GO" id="GO:0003690">
    <property type="term" value="F:double-stranded DNA binding"/>
    <property type="evidence" value="ECO:0007669"/>
    <property type="project" value="TreeGrafter"/>
</dbReference>
<dbReference type="GO" id="GO:0003678">
    <property type="term" value="F:DNA helicase activity"/>
    <property type="evidence" value="ECO:0007669"/>
    <property type="project" value="UniProtKB-EC"/>
</dbReference>
<dbReference type="GO" id="GO:0000781">
    <property type="term" value="C:chromosome, telomeric region"/>
    <property type="evidence" value="ECO:0007669"/>
    <property type="project" value="UniProtKB-SubCell"/>
</dbReference>